<reference evidence="9 10" key="1">
    <citation type="submission" date="2016-11" db="EMBL/GenBank/DDBJ databases">
        <title>Study of marine rhodopsin-containing bacteria.</title>
        <authorList>
            <person name="Yoshizawa S."/>
            <person name="Kumagai Y."/>
            <person name="Kogure K."/>
        </authorList>
    </citation>
    <scope>NUCLEOTIDE SEQUENCE [LARGE SCALE GENOMIC DNA]</scope>
    <source>
        <strain evidence="9 10">SAORIC-28</strain>
    </source>
</reference>
<dbReference type="InterPro" id="IPR036388">
    <property type="entry name" value="WH-like_DNA-bd_sf"/>
</dbReference>
<dbReference type="Gene3D" id="1.10.10.10">
    <property type="entry name" value="Winged helix-like DNA-binding domain superfamily/Winged helix DNA-binding domain"/>
    <property type="match status" value="1"/>
</dbReference>
<evidence type="ECO:0000313" key="10">
    <source>
        <dbReference type="Proteomes" id="UP000216339"/>
    </source>
</evidence>
<dbReference type="GO" id="GO:0006352">
    <property type="term" value="P:DNA-templated transcription initiation"/>
    <property type="evidence" value="ECO:0007669"/>
    <property type="project" value="InterPro"/>
</dbReference>
<name>A0A271J211_9BACT</name>
<dbReference type="InterPro" id="IPR013249">
    <property type="entry name" value="RNA_pol_sigma70_r4_t2"/>
</dbReference>
<evidence type="ECO:0000256" key="1">
    <source>
        <dbReference type="ARBA" id="ARBA00010641"/>
    </source>
</evidence>
<dbReference type="PANTHER" id="PTHR43133">
    <property type="entry name" value="RNA POLYMERASE ECF-TYPE SIGMA FACTO"/>
    <property type="match status" value="1"/>
</dbReference>
<dbReference type="InterPro" id="IPR014284">
    <property type="entry name" value="RNA_pol_sigma-70_dom"/>
</dbReference>
<feature type="domain" description="RNA polymerase sigma factor 70 region 4 type 2" evidence="8">
    <location>
        <begin position="115"/>
        <end position="165"/>
    </location>
</feature>
<dbReference type="EMBL" id="MQWD01000001">
    <property type="protein sequence ID" value="PAP77532.1"/>
    <property type="molecule type" value="Genomic_DNA"/>
</dbReference>
<organism evidence="9 10">
    <name type="scientific">Rubrivirga marina</name>
    <dbReference type="NCBI Taxonomy" id="1196024"/>
    <lineage>
        <taxon>Bacteria</taxon>
        <taxon>Pseudomonadati</taxon>
        <taxon>Rhodothermota</taxon>
        <taxon>Rhodothermia</taxon>
        <taxon>Rhodothermales</taxon>
        <taxon>Rubricoccaceae</taxon>
        <taxon>Rubrivirga</taxon>
    </lineage>
</organism>
<keyword evidence="3" id="KW-0731">Sigma factor</keyword>
<dbReference type="Pfam" id="PF04542">
    <property type="entry name" value="Sigma70_r2"/>
    <property type="match status" value="1"/>
</dbReference>
<evidence type="ECO:0000259" key="8">
    <source>
        <dbReference type="Pfam" id="PF08281"/>
    </source>
</evidence>
<dbReference type="Proteomes" id="UP000216339">
    <property type="component" value="Unassembled WGS sequence"/>
</dbReference>
<dbReference type="GO" id="GO:0016987">
    <property type="term" value="F:sigma factor activity"/>
    <property type="evidence" value="ECO:0007669"/>
    <property type="project" value="UniProtKB-KW"/>
</dbReference>
<evidence type="ECO:0000256" key="4">
    <source>
        <dbReference type="ARBA" id="ARBA00023125"/>
    </source>
</evidence>
<dbReference type="SUPFAM" id="SSF88659">
    <property type="entry name" value="Sigma3 and sigma4 domains of RNA polymerase sigma factors"/>
    <property type="match status" value="1"/>
</dbReference>
<evidence type="ECO:0000313" key="9">
    <source>
        <dbReference type="EMBL" id="PAP77532.1"/>
    </source>
</evidence>
<feature type="transmembrane region" description="Helical" evidence="6">
    <location>
        <begin position="168"/>
        <end position="188"/>
    </location>
</feature>
<dbReference type="SUPFAM" id="SSF88946">
    <property type="entry name" value="Sigma2 domain of RNA polymerase sigma factors"/>
    <property type="match status" value="1"/>
</dbReference>
<dbReference type="InterPro" id="IPR007627">
    <property type="entry name" value="RNA_pol_sigma70_r2"/>
</dbReference>
<sequence>MTFDPDAVTRAQSGDDAAREALLSAVERPIRGFFRSRIGAAPEVDDLVQNALVRVHRGLDALNNPARFKAFAMKAALFELQDFYRGRYSSREALFDPDLPTPGSVGAEDVGLKLDLEGALAALTDHARTILEMRELGYPYAEIAETLDTTEAAVKMQVKRAFEKLRGLLADGSAVAVGLAVLAALHAAL</sequence>
<feature type="domain" description="RNA polymerase sigma-70 region 2" evidence="7">
    <location>
        <begin position="24"/>
        <end position="87"/>
    </location>
</feature>
<keyword evidence="6" id="KW-1133">Transmembrane helix</keyword>
<proteinExistence type="inferred from homology"/>
<dbReference type="OrthoDB" id="1056775at2"/>
<evidence type="ECO:0000256" key="5">
    <source>
        <dbReference type="ARBA" id="ARBA00023163"/>
    </source>
</evidence>
<dbReference type="CDD" id="cd06171">
    <property type="entry name" value="Sigma70_r4"/>
    <property type="match status" value="1"/>
</dbReference>
<evidence type="ECO:0000256" key="6">
    <source>
        <dbReference type="SAM" id="Phobius"/>
    </source>
</evidence>
<dbReference type="InterPro" id="IPR013324">
    <property type="entry name" value="RNA_pol_sigma_r3/r4-like"/>
</dbReference>
<dbReference type="GO" id="GO:0003677">
    <property type="term" value="F:DNA binding"/>
    <property type="evidence" value="ECO:0007669"/>
    <property type="project" value="UniProtKB-KW"/>
</dbReference>
<evidence type="ECO:0000256" key="3">
    <source>
        <dbReference type="ARBA" id="ARBA00023082"/>
    </source>
</evidence>
<dbReference type="Pfam" id="PF08281">
    <property type="entry name" value="Sigma70_r4_2"/>
    <property type="match status" value="1"/>
</dbReference>
<keyword evidence="5" id="KW-0804">Transcription</keyword>
<comment type="caution">
    <text evidence="9">The sequence shown here is derived from an EMBL/GenBank/DDBJ whole genome shotgun (WGS) entry which is preliminary data.</text>
</comment>
<dbReference type="Gene3D" id="1.10.1740.10">
    <property type="match status" value="1"/>
</dbReference>
<keyword evidence="4" id="KW-0238">DNA-binding</keyword>
<dbReference type="RefSeq" id="WP_095511199.1">
    <property type="nucleotide sequence ID" value="NZ_MQWD01000001.1"/>
</dbReference>
<comment type="similarity">
    <text evidence="1">Belongs to the sigma-70 factor family. ECF subfamily.</text>
</comment>
<dbReference type="InterPro" id="IPR039425">
    <property type="entry name" value="RNA_pol_sigma-70-like"/>
</dbReference>
<accession>A0A271J211</accession>
<keyword evidence="10" id="KW-1185">Reference proteome</keyword>
<evidence type="ECO:0000259" key="7">
    <source>
        <dbReference type="Pfam" id="PF04542"/>
    </source>
</evidence>
<keyword evidence="6" id="KW-0472">Membrane</keyword>
<dbReference type="PANTHER" id="PTHR43133:SF8">
    <property type="entry name" value="RNA POLYMERASE SIGMA FACTOR HI_1459-RELATED"/>
    <property type="match status" value="1"/>
</dbReference>
<keyword evidence="2" id="KW-0805">Transcription regulation</keyword>
<dbReference type="NCBIfam" id="TIGR02937">
    <property type="entry name" value="sigma70-ECF"/>
    <property type="match status" value="1"/>
</dbReference>
<keyword evidence="6" id="KW-0812">Transmembrane</keyword>
<protein>
    <submittedName>
        <fullName evidence="9">RNA polymerase subunit sigma-24</fullName>
    </submittedName>
</protein>
<dbReference type="AlphaFoldDB" id="A0A271J211"/>
<evidence type="ECO:0000256" key="2">
    <source>
        <dbReference type="ARBA" id="ARBA00023015"/>
    </source>
</evidence>
<gene>
    <name evidence="9" type="ORF">BSZ37_14325</name>
</gene>
<dbReference type="InterPro" id="IPR013325">
    <property type="entry name" value="RNA_pol_sigma_r2"/>
</dbReference>